<keyword evidence="9 16" id="KW-0812">Transmembrane</keyword>
<dbReference type="InterPro" id="IPR000374">
    <property type="entry name" value="PC_trans"/>
</dbReference>
<keyword evidence="15 16" id="KW-1208">Phospholipid metabolism</keyword>
<evidence type="ECO:0000256" key="15">
    <source>
        <dbReference type="ARBA" id="ARBA00023264"/>
    </source>
</evidence>
<comment type="pathway">
    <text evidence="3 16 17">Phospholipid metabolism; CDP-diacylglycerol biosynthesis; CDP-diacylglycerol from sn-glycerol 3-phosphate: step 3/3.</text>
</comment>
<dbReference type="Pfam" id="PF01148">
    <property type="entry name" value="CTP_transf_1"/>
    <property type="match status" value="1"/>
</dbReference>
<evidence type="ECO:0000256" key="3">
    <source>
        <dbReference type="ARBA" id="ARBA00005119"/>
    </source>
</evidence>
<evidence type="ECO:0000256" key="5">
    <source>
        <dbReference type="ARBA" id="ARBA00010185"/>
    </source>
</evidence>
<dbReference type="InterPro" id="IPR016720">
    <property type="entry name" value="PC_Trfase_euk"/>
</dbReference>
<evidence type="ECO:0000256" key="6">
    <source>
        <dbReference type="ARBA" id="ARBA00012487"/>
    </source>
</evidence>
<dbReference type="GO" id="GO:0004605">
    <property type="term" value="F:phosphatidate cytidylyltransferase activity"/>
    <property type="evidence" value="ECO:0007669"/>
    <property type="project" value="UniProtKB-UniRule"/>
</dbReference>
<evidence type="ECO:0000256" key="16">
    <source>
        <dbReference type="PIRNR" id="PIRNR018269"/>
    </source>
</evidence>
<keyword evidence="10 16" id="KW-0548">Nucleotidyltransferase</keyword>
<sequence>MAKKTDKKTPTKQKAPVVESLVEPDQSTVSNTKTNEVNTAREKKKQDFIIRFIWTLVMASGFIGVICMGHIWIVSLIFVCQILVFKECIAVTSQPSKEKNLHLTKSLNWYWLFTTIYYLDGESFILNFNHLIFTNQFLTPLATHHRFISYWLYIFGFVFFVATLQKGHLKFQFAQLAITHMVLLLVVFQAHLIINNIFNGMIWFLMPVCLVITNDIFAYLCGITFGKTQLIAISPKKTVEGFVGAWVFTSLAALILANVLSSYSYMICPVHDLDENIFSHLSCDVNPIFLPQQYRIPPIIAEFVEMDVITLKPIYFHSLNLASFASLIAPFGGFFASGLKRTFQVKDFGHTIPGHGGITDRIDCQFLMGSFAYLYYETFLSTNRFNVGLLLQMTVTNLDPKHIIELVQKLQLYLYNLGAIDEKTYTALNKAWN</sequence>
<evidence type="ECO:0000256" key="14">
    <source>
        <dbReference type="ARBA" id="ARBA00023209"/>
    </source>
</evidence>
<dbReference type="UniPathway" id="UPA00557">
    <property type="reaction ID" value="UER00614"/>
</dbReference>
<keyword evidence="14 16" id="KW-0594">Phospholipid biosynthesis</keyword>
<proteinExistence type="inferred from homology"/>
<keyword evidence="11 16" id="KW-1133">Transmembrane helix</keyword>
<comment type="subcellular location">
    <subcellularLocation>
        <location evidence="2">Membrane</location>
        <topology evidence="2">Multi-pass membrane protein</topology>
    </subcellularLocation>
</comment>
<protein>
    <recommendedName>
        <fullName evidence="6 16">Phosphatidate cytidylyltransferase</fullName>
        <ecNumber evidence="6 16">2.7.7.41</ecNumber>
    </recommendedName>
</protein>
<evidence type="ECO:0000256" key="12">
    <source>
        <dbReference type="ARBA" id="ARBA00023098"/>
    </source>
</evidence>
<comment type="similarity">
    <text evidence="5 16 17">Belongs to the CDS family.</text>
</comment>
<feature type="transmembrane region" description="Helical" evidence="16">
    <location>
        <begin position="148"/>
        <end position="164"/>
    </location>
</feature>
<evidence type="ECO:0000256" key="9">
    <source>
        <dbReference type="ARBA" id="ARBA00022692"/>
    </source>
</evidence>
<feature type="transmembrane region" description="Helical" evidence="16">
    <location>
        <begin position="48"/>
        <end position="65"/>
    </location>
</feature>
<feature type="transmembrane region" description="Helical" evidence="16">
    <location>
        <begin position="314"/>
        <end position="336"/>
    </location>
</feature>
<reference evidence="19" key="1">
    <citation type="journal article" date="2014" name="Genome Announc.">
        <title>Genome sequence of the yeast Cyberlindnera fabianii (Hansenula fabianii).</title>
        <authorList>
            <person name="Freel K.C."/>
            <person name="Sarilar V."/>
            <person name="Neuveglise C."/>
            <person name="Devillers H."/>
            <person name="Friedrich A."/>
            <person name="Schacherer J."/>
        </authorList>
    </citation>
    <scope>NUCLEOTIDE SEQUENCE</scope>
    <source>
        <strain evidence="19">YJS4271</strain>
    </source>
</reference>
<feature type="transmembrane region" description="Helical" evidence="16">
    <location>
        <begin position="176"/>
        <end position="194"/>
    </location>
</feature>
<name>A0A061BJD9_CYBFA</name>
<feature type="region of interest" description="Disordered" evidence="18">
    <location>
        <begin position="1"/>
        <end position="38"/>
    </location>
</feature>
<dbReference type="PANTHER" id="PTHR13773">
    <property type="entry name" value="PHOSPHATIDATE CYTIDYLYLTRANSFERASE"/>
    <property type="match status" value="1"/>
</dbReference>
<comment type="catalytic activity">
    <reaction evidence="1 16 17">
        <text>a 1,2-diacyl-sn-glycero-3-phosphate + CTP + H(+) = a CDP-1,2-diacyl-sn-glycerol + diphosphate</text>
        <dbReference type="Rhea" id="RHEA:16229"/>
        <dbReference type="ChEBI" id="CHEBI:15378"/>
        <dbReference type="ChEBI" id="CHEBI:33019"/>
        <dbReference type="ChEBI" id="CHEBI:37563"/>
        <dbReference type="ChEBI" id="CHEBI:58332"/>
        <dbReference type="ChEBI" id="CHEBI:58608"/>
        <dbReference type="EC" id="2.7.7.41"/>
    </reaction>
</comment>
<dbReference type="AlphaFoldDB" id="A0A061BJD9"/>
<feature type="transmembrane region" description="Helical" evidence="16">
    <location>
        <begin position="200"/>
        <end position="221"/>
    </location>
</feature>
<comment type="pathway">
    <text evidence="4">Lipid metabolism.</text>
</comment>
<keyword evidence="8 16" id="KW-0808">Transferase</keyword>
<evidence type="ECO:0000313" key="19">
    <source>
        <dbReference type="EMBL" id="CDR47094.1"/>
    </source>
</evidence>
<evidence type="ECO:0000256" key="8">
    <source>
        <dbReference type="ARBA" id="ARBA00022679"/>
    </source>
</evidence>
<dbReference type="GO" id="GO:0005789">
    <property type="term" value="C:endoplasmic reticulum membrane"/>
    <property type="evidence" value="ECO:0007669"/>
    <property type="project" value="TreeGrafter"/>
</dbReference>
<evidence type="ECO:0000256" key="10">
    <source>
        <dbReference type="ARBA" id="ARBA00022695"/>
    </source>
</evidence>
<dbReference type="GO" id="GO:0016024">
    <property type="term" value="P:CDP-diacylglycerol biosynthetic process"/>
    <property type="evidence" value="ECO:0007669"/>
    <property type="project" value="UniProtKB-UniRule"/>
</dbReference>
<accession>A0A061BJD9</accession>
<evidence type="ECO:0000256" key="4">
    <source>
        <dbReference type="ARBA" id="ARBA00005189"/>
    </source>
</evidence>
<keyword evidence="12 16" id="KW-0443">Lipid metabolism</keyword>
<dbReference type="PhylomeDB" id="A0A061BJD9"/>
<evidence type="ECO:0000256" key="13">
    <source>
        <dbReference type="ARBA" id="ARBA00023136"/>
    </source>
</evidence>
<evidence type="ECO:0000256" key="7">
    <source>
        <dbReference type="ARBA" id="ARBA00022516"/>
    </source>
</evidence>
<organism evidence="19">
    <name type="scientific">Cyberlindnera fabianii</name>
    <name type="common">Yeast</name>
    <name type="synonym">Hansenula fabianii</name>
    <dbReference type="NCBI Taxonomy" id="36022"/>
    <lineage>
        <taxon>Eukaryota</taxon>
        <taxon>Fungi</taxon>
        <taxon>Dikarya</taxon>
        <taxon>Ascomycota</taxon>
        <taxon>Saccharomycotina</taxon>
        <taxon>Saccharomycetes</taxon>
        <taxon>Phaffomycetales</taxon>
        <taxon>Phaffomycetaceae</taxon>
        <taxon>Cyberlindnera</taxon>
    </lineage>
</organism>
<dbReference type="PIRSF" id="PIRSF018269">
    <property type="entry name" value="PC_trans_euk"/>
    <property type="match status" value="1"/>
</dbReference>
<dbReference type="EMBL" id="LK052913">
    <property type="protein sequence ID" value="CDR47094.1"/>
    <property type="molecule type" value="Genomic_DNA"/>
</dbReference>
<dbReference type="EC" id="2.7.7.41" evidence="6 16"/>
<feature type="compositionally biased region" description="Polar residues" evidence="18">
    <location>
        <begin position="25"/>
        <end position="38"/>
    </location>
</feature>
<evidence type="ECO:0000256" key="2">
    <source>
        <dbReference type="ARBA" id="ARBA00004141"/>
    </source>
</evidence>
<dbReference type="OrthoDB" id="10260889at2759"/>
<dbReference type="PROSITE" id="PS01315">
    <property type="entry name" value="CDS"/>
    <property type="match status" value="1"/>
</dbReference>
<keyword evidence="7 16" id="KW-0444">Lipid biosynthesis</keyword>
<gene>
    <name evidence="19" type="ORF">CYFA0S_28e00650g</name>
</gene>
<evidence type="ECO:0000256" key="1">
    <source>
        <dbReference type="ARBA" id="ARBA00001698"/>
    </source>
</evidence>
<evidence type="ECO:0000256" key="18">
    <source>
        <dbReference type="SAM" id="MobiDB-lite"/>
    </source>
</evidence>
<dbReference type="PANTHER" id="PTHR13773:SF8">
    <property type="entry name" value="PHOSPHATIDATE CYTIDYLYLTRANSFERASE, PHOTORECEPTOR-SPECIFIC"/>
    <property type="match status" value="1"/>
</dbReference>
<keyword evidence="13 16" id="KW-0472">Membrane</keyword>
<evidence type="ECO:0000256" key="17">
    <source>
        <dbReference type="RuleBase" id="RU003938"/>
    </source>
</evidence>
<feature type="transmembrane region" description="Helical" evidence="16">
    <location>
        <begin position="242"/>
        <end position="266"/>
    </location>
</feature>
<evidence type="ECO:0000256" key="11">
    <source>
        <dbReference type="ARBA" id="ARBA00022989"/>
    </source>
</evidence>